<accession>A0A0G1FHM0</accession>
<dbReference type="CDD" id="cd03801">
    <property type="entry name" value="GT4_PimA-like"/>
    <property type="match status" value="1"/>
</dbReference>
<dbReference type="PANTHER" id="PTHR45947:SF3">
    <property type="entry name" value="SULFOQUINOVOSYL TRANSFERASE SQD2"/>
    <property type="match status" value="1"/>
</dbReference>
<keyword evidence="3" id="KW-0808">Transferase</keyword>
<dbReference type="InterPro" id="IPR050194">
    <property type="entry name" value="Glycosyltransferase_grp1"/>
</dbReference>
<evidence type="ECO:0000313" key="4">
    <source>
        <dbReference type="Proteomes" id="UP000034543"/>
    </source>
</evidence>
<organism evidence="3 4">
    <name type="scientific">Candidatus Gottesmanbacteria bacterium GW2011_GWA1_43_11</name>
    <dbReference type="NCBI Taxonomy" id="1618436"/>
    <lineage>
        <taxon>Bacteria</taxon>
        <taxon>Candidatus Gottesmaniibacteriota</taxon>
    </lineage>
</organism>
<dbReference type="Gene3D" id="3.40.50.2000">
    <property type="entry name" value="Glycogen Phosphorylase B"/>
    <property type="match status" value="2"/>
</dbReference>
<protein>
    <submittedName>
        <fullName evidence="3">Glycosyl transferase, group 1 family protein</fullName>
    </submittedName>
</protein>
<dbReference type="Pfam" id="PF00534">
    <property type="entry name" value="Glycos_transf_1"/>
    <property type="match status" value="1"/>
</dbReference>
<evidence type="ECO:0000313" key="3">
    <source>
        <dbReference type="EMBL" id="KKS86338.1"/>
    </source>
</evidence>
<reference evidence="3 4" key="1">
    <citation type="journal article" date="2015" name="Nature">
        <title>rRNA introns, odd ribosomes, and small enigmatic genomes across a large radiation of phyla.</title>
        <authorList>
            <person name="Brown C.T."/>
            <person name="Hug L.A."/>
            <person name="Thomas B.C."/>
            <person name="Sharon I."/>
            <person name="Castelle C.J."/>
            <person name="Singh A."/>
            <person name="Wilkins M.J."/>
            <person name="Williams K.H."/>
            <person name="Banfield J.F."/>
        </authorList>
    </citation>
    <scope>NUCLEOTIDE SEQUENCE [LARGE SCALE GENOMIC DNA]</scope>
</reference>
<dbReference type="SUPFAM" id="SSF53756">
    <property type="entry name" value="UDP-Glycosyltransferase/glycogen phosphorylase"/>
    <property type="match status" value="1"/>
</dbReference>
<evidence type="ECO:0000259" key="1">
    <source>
        <dbReference type="Pfam" id="PF00534"/>
    </source>
</evidence>
<dbReference type="InterPro" id="IPR001296">
    <property type="entry name" value="Glyco_trans_1"/>
</dbReference>
<dbReference type="InterPro" id="IPR028098">
    <property type="entry name" value="Glyco_trans_4-like_N"/>
</dbReference>
<name>A0A0G1FHM0_9BACT</name>
<feature type="domain" description="Glycosyltransferase subfamily 4-like N-terminal" evidence="2">
    <location>
        <begin position="22"/>
        <end position="175"/>
    </location>
</feature>
<evidence type="ECO:0000259" key="2">
    <source>
        <dbReference type="Pfam" id="PF13439"/>
    </source>
</evidence>
<dbReference type="Pfam" id="PF13439">
    <property type="entry name" value="Glyco_transf_4"/>
    <property type="match status" value="1"/>
</dbReference>
<dbReference type="AlphaFoldDB" id="A0A0G1FHM0"/>
<comment type="caution">
    <text evidence="3">The sequence shown here is derived from an EMBL/GenBank/DDBJ whole genome shotgun (WGS) entry which is preliminary data.</text>
</comment>
<dbReference type="STRING" id="1618436.UV59_C0001G0061"/>
<dbReference type="Proteomes" id="UP000034543">
    <property type="component" value="Unassembled WGS sequence"/>
</dbReference>
<proteinExistence type="predicted"/>
<gene>
    <name evidence="3" type="ORF">UV59_C0001G0061</name>
</gene>
<sequence>MQPKSKLKILMLSEYYVPFDRGGSEWSTHFLASELIRRGAIVSIFTPNFGSKIFERIDNVPVYRFPSGIHLTHSTRVLTPFYFSNPLWLIRSTFYLWLQLKKHPATHLHVQGKYLLPTAFIVGKLFQIPVIITLRDYIPLCPYGYCLTRVNQFHACNFRRVIFSDLQLLRKNKLQKYYPLISELMACYGWFIALVLRFFIKHSNQVVGISQALSNIYIKNNLVVHKTIYNSYTDAKVTPVLRKNYIIFAGRFTRGKGFDLLLSAYSKLEIESKPRLVLLGDGPLINLYRECKDTRVEWKGHTTYKKVQTYIRSALFTIIPSVWEEPFGRVALESILQGVPVLVTSRGGLPEIVKISGGGLIIEPDLDSLQMGITHLLKNHKKYRKILTERRQILHQKFCTEPAFKYERLYLSLL</sequence>
<dbReference type="PANTHER" id="PTHR45947">
    <property type="entry name" value="SULFOQUINOVOSYL TRANSFERASE SQD2"/>
    <property type="match status" value="1"/>
</dbReference>
<dbReference type="GO" id="GO:0016757">
    <property type="term" value="F:glycosyltransferase activity"/>
    <property type="evidence" value="ECO:0007669"/>
    <property type="project" value="InterPro"/>
</dbReference>
<feature type="domain" description="Glycosyl transferase family 1" evidence="1">
    <location>
        <begin position="241"/>
        <end position="386"/>
    </location>
</feature>
<dbReference type="EMBL" id="LCFB01000001">
    <property type="protein sequence ID" value="KKS86338.1"/>
    <property type="molecule type" value="Genomic_DNA"/>
</dbReference>